<evidence type="ECO:0000313" key="4">
    <source>
        <dbReference type="Proteomes" id="UP000238314"/>
    </source>
</evidence>
<evidence type="ECO:0000313" key="3">
    <source>
        <dbReference type="Proteomes" id="UP000186246"/>
    </source>
</evidence>
<reference evidence="3" key="3">
    <citation type="submission" date="2017-01" db="EMBL/GenBank/DDBJ databases">
        <authorList>
            <person name="Varghese N."/>
            <person name="Submissions S."/>
        </authorList>
    </citation>
    <scope>NUCLEOTIDE SEQUENCE [LARGE SCALE GENOMIC DNA]</scope>
    <source>
        <strain evidence="3">DSM 21068</strain>
    </source>
</reference>
<dbReference type="Proteomes" id="UP000238314">
    <property type="component" value="Unassembled WGS sequence"/>
</dbReference>
<sequence length="211" mass="25217">MPRKKERPKFIHKASTQEYLHCLQNMSRWSEILLSQNNGKGYNDFLKWILEKDYCRSNDNLTITQISKLSGYPSAKISKWLQEIYDGILELNENYPDLFYAEQGIQVELYIRYYDGYCSFWLTLPAIPRAYETFEFKAKTGWTTFWVKDVQYSVDHNKSSVCVFLEGGILNKYREFAVEKALFEEQISFRDLYDKFDFEIDDLILGRKRDF</sequence>
<reference evidence="2" key="2">
    <citation type="submission" date="2017-01" db="EMBL/GenBank/DDBJ databases">
        <authorList>
            <person name="Mah S.A."/>
            <person name="Swanson W.J."/>
            <person name="Moy G.W."/>
            <person name="Vacquier V.D."/>
        </authorList>
    </citation>
    <scope>NUCLEOTIDE SEQUENCE [LARGE SCALE GENOMIC DNA]</scope>
    <source>
        <strain evidence="2">DSM 21068</strain>
    </source>
</reference>
<evidence type="ECO:0000313" key="2">
    <source>
        <dbReference type="EMBL" id="SIS79878.1"/>
    </source>
</evidence>
<dbReference type="RefSeq" id="WP_076451362.1">
    <property type="nucleotide sequence ID" value="NZ_FTOJ01000003.1"/>
</dbReference>
<accession>A0A1N7M1B3</accession>
<dbReference type="OrthoDB" id="1256230at2"/>
<proteinExistence type="predicted"/>
<gene>
    <name evidence="1" type="ORF">B0A70_07220</name>
    <name evidence="2" type="ORF">SAMN05421796_103283</name>
</gene>
<dbReference type="EMBL" id="FTOJ01000003">
    <property type="protein sequence ID" value="SIS79878.1"/>
    <property type="molecule type" value="Genomic_DNA"/>
</dbReference>
<protein>
    <submittedName>
        <fullName evidence="2">Uncharacterized protein</fullName>
    </submittedName>
</protein>
<evidence type="ECO:0000313" key="1">
    <source>
        <dbReference type="EMBL" id="PQA94890.1"/>
    </source>
</evidence>
<keyword evidence="4" id="KW-1185">Reference proteome</keyword>
<organism evidence="2 3">
    <name type="scientific">Chryseobacterium piscicola</name>
    <dbReference type="NCBI Taxonomy" id="551459"/>
    <lineage>
        <taxon>Bacteria</taxon>
        <taxon>Pseudomonadati</taxon>
        <taxon>Bacteroidota</taxon>
        <taxon>Flavobacteriia</taxon>
        <taxon>Flavobacteriales</taxon>
        <taxon>Weeksellaceae</taxon>
        <taxon>Chryseobacterium group</taxon>
        <taxon>Chryseobacterium</taxon>
    </lineage>
</organism>
<name>A0A1N7M1B3_9FLAO</name>
<reference evidence="1 4" key="1">
    <citation type="submission" date="2016-11" db="EMBL/GenBank/DDBJ databases">
        <title>Whole genomes of Flavobacteriaceae.</title>
        <authorList>
            <person name="Stine C."/>
            <person name="Li C."/>
            <person name="Tadesse D."/>
        </authorList>
    </citation>
    <scope>NUCLEOTIDE SEQUENCE [LARGE SCALE GENOMIC DNA]</scope>
    <source>
        <strain evidence="1 4">DSM 21068</strain>
    </source>
</reference>
<dbReference type="AlphaFoldDB" id="A0A1N7M1B3"/>
<dbReference type="EMBL" id="MUGO01000009">
    <property type="protein sequence ID" value="PQA94890.1"/>
    <property type="molecule type" value="Genomic_DNA"/>
</dbReference>
<dbReference type="Proteomes" id="UP000186246">
    <property type="component" value="Unassembled WGS sequence"/>
</dbReference>